<dbReference type="SUPFAM" id="SSF50978">
    <property type="entry name" value="WD40 repeat-like"/>
    <property type="match status" value="1"/>
</dbReference>
<dbReference type="AlphaFoldDB" id="A0A098VVA9"/>
<dbReference type="GO" id="GO:0000049">
    <property type="term" value="F:tRNA binding"/>
    <property type="evidence" value="ECO:0007669"/>
    <property type="project" value="TreeGrafter"/>
</dbReference>
<dbReference type="VEuPathDB" id="MicrosporidiaDB:DI09_2p480"/>
<reference evidence="9 10" key="1">
    <citation type="submission" date="2014-04" db="EMBL/GenBank/DDBJ databases">
        <title>A new species of microsporidia sheds light on the evolution of extreme parasitism.</title>
        <authorList>
            <person name="Haag K.L."/>
            <person name="James T.Y."/>
            <person name="Larsson R."/>
            <person name="Schaer T.M."/>
            <person name="Refardt D."/>
            <person name="Pombert J.-F."/>
            <person name="Ebert D."/>
        </authorList>
    </citation>
    <scope>NUCLEOTIDE SEQUENCE [LARGE SCALE GENOMIC DNA]</scope>
    <source>
        <strain evidence="9 10">UGP3</strain>
        <tissue evidence="9">Spores</tissue>
    </source>
</reference>
<dbReference type="PANTHER" id="PTHR13227:SF0">
    <property type="entry name" value="EUKARYOTIC TRANSLATION INITIATION FACTOR 2A"/>
    <property type="match status" value="1"/>
</dbReference>
<dbReference type="Proteomes" id="UP000029725">
    <property type="component" value="Unassembled WGS sequence"/>
</dbReference>
<comment type="caution">
    <text evidence="9">The sequence shown here is derived from an EMBL/GenBank/DDBJ whole genome shotgun (WGS) entry which is preliminary data.</text>
</comment>
<evidence type="ECO:0000256" key="7">
    <source>
        <dbReference type="ARBA" id="ARBA00022917"/>
    </source>
</evidence>
<name>A0A098VVA9_9MICR</name>
<evidence type="ECO:0000259" key="8">
    <source>
        <dbReference type="Pfam" id="PF08662"/>
    </source>
</evidence>
<sequence>MRPTLRGFFYIRSRTTLPSLLRTSQRVPISHELYRTDNCFVWSLDQKKVIYSFLNRNTNNWLVQWTLDESFFVRFSNSPGELIITNSCAPYTPCFSFKDRNMVSFCLSPSETAQKIAIYFEGDNGSPSNIRIFSFPGGLSTLPRATKSFYKADRVDLLWNHTGSHLIAFIHSDEDKNGKSYYGHESIVFISADGSLDCQLRLDSEGPIHAVEWSPVSNEFIVVYGSKSCTRVNVDMPARAKIFDSNCRPVFDFGSSPRNFVKFNPFGNLICMSGFGNLSGSVEIWDRVKLKKISCFKAPGTTTLEWSPDGRFLLLATLSPRLRVDNGIKIYDFTGGLVSHVEFSELLQVVGHVEAISEGNFCQFSSKLQCLEQGHERKHRCICAALVAQSCSRATEAFRFSSISSKAGQNITPGKAD</sequence>
<dbReference type="GO" id="GO:0003743">
    <property type="term" value="F:translation initiation factor activity"/>
    <property type="evidence" value="ECO:0007669"/>
    <property type="project" value="UniProtKB-KW"/>
</dbReference>
<dbReference type="OrthoDB" id="2194683at2759"/>
<accession>A0A098VVA9</accession>
<keyword evidence="5" id="KW-0677">Repeat</keyword>
<organism evidence="9 10">
    <name type="scientific">Mitosporidium daphniae</name>
    <dbReference type="NCBI Taxonomy" id="1485682"/>
    <lineage>
        <taxon>Eukaryota</taxon>
        <taxon>Fungi</taxon>
        <taxon>Fungi incertae sedis</taxon>
        <taxon>Microsporidia</taxon>
        <taxon>Mitosporidium</taxon>
    </lineage>
</organism>
<feature type="domain" description="Translation initiation factor beta propellor-like" evidence="8">
    <location>
        <begin position="147"/>
        <end position="349"/>
    </location>
</feature>
<keyword evidence="3" id="KW-0396">Initiation factor</keyword>
<dbReference type="GO" id="GO:0043022">
    <property type="term" value="F:ribosome binding"/>
    <property type="evidence" value="ECO:0007669"/>
    <property type="project" value="TreeGrafter"/>
</dbReference>
<keyword evidence="4" id="KW-0853">WD repeat</keyword>
<evidence type="ECO:0000256" key="2">
    <source>
        <dbReference type="ARBA" id="ARBA00013819"/>
    </source>
</evidence>
<dbReference type="InterPro" id="IPR015943">
    <property type="entry name" value="WD40/YVTN_repeat-like_dom_sf"/>
</dbReference>
<evidence type="ECO:0000256" key="6">
    <source>
        <dbReference type="ARBA" id="ARBA00022845"/>
    </source>
</evidence>
<dbReference type="InterPro" id="IPR036322">
    <property type="entry name" value="WD40_repeat_dom_sf"/>
</dbReference>
<dbReference type="EMBL" id="JMKJ01000222">
    <property type="protein sequence ID" value="KGG51671.1"/>
    <property type="molecule type" value="Genomic_DNA"/>
</dbReference>
<evidence type="ECO:0000313" key="10">
    <source>
        <dbReference type="Proteomes" id="UP000029725"/>
    </source>
</evidence>
<evidence type="ECO:0000256" key="4">
    <source>
        <dbReference type="ARBA" id="ARBA00022574"/>
    </source>
</evidence>
<keyword evidence="6" id="KW-0810">Translation regulation</keyword>
<evidence type="ECO:0000256" key="1">
    <source>
        <dbReference type="ARBA" id="ARBA00009573"/>
    </source>
</evidence>
<dbReference type="InterPro" id="IPR013979">
    <property type="entry name" value="TIF_beta_prop-like"/>
</dbReference>
<dbReference type="GeneID" id="25259477"/>
<dbReference type="HOGENOM" id="CLU_659026_0_0_1"/>
<proteinExistence type="inferred from homology"/>
<dbReference type="PANTHER" id="PTHR13227">
    <property type="entry name" value="EUKARYOTIC TRANSLATION INITIATION FACTOR 2A"/>
    <property type="match status" value="1"/>
</dbReference>
<evidence type="ECO:0000256" key="3">
    <source>
        <dbReference type="ARBA" id="ARBA00022540"/>
    </source>
</evidence>
<comment type="similarity">
    <text evidence="1">Belongs to the WD repeat EIF2A family.</text>
</comment>
<evidence type="ECO:0000256" key="5">
    <source>
        <dbReference type="ARBA" id="ARBA00022737"/>
    </source>
</evidence>
<keyword evidence="10" id="KW-1185">Reference proteome</keyword>
<dbReference type="GO" id="GO:0006417">
    <property type="term" value="P:regulation of translation"/>
    <property type="evidence" value="ECO:0007669"/>
    <property type="project" value="UniProtKB-KW"/>
</dbReference>
<dbReference type="GO" id="GO:0003729">
    <property type="term" value="F:mRNA binding"/>
    <property type="evidence" value="ECO:0007669"/>
    <property type="project" value="TreeGrafter"/>
</dbReference>
<dbReference type="Gene3D" id="2.130.10.10">
    <property type="entry name" value="YVTN repeat-like/Quinoprotein amine dehydrogenase"/>
    <property type="match status" value="1"/>
</dbReference>
<dbReference type="RefSeq" id="XP_013238098.1">
    <property type="nucleotide sequence ID" value="XM_013382644.1"/>
</dbReference>
<dbReference type="Pfam" id="PF08662">
    <property type="entry name" value="eIF2A"/>
    <property type="match status" value="1"/>
</dbReference>
<protein>
    <recommendedName>
        <fullName evidence="2">Eukaryotic translation initiation factor 2A</fullName>
    </recommendedName>
</protein>
<keyword evidence="7" id="KW-0648">Protein biosynthesis</keyword>
<gene>
    <name evidence="9" type="ORF">DI09_2p480</name>
</gene>
<dbReference type="GO" id="GO:0022627">
    <property type="term" value="C:cytosolic small ribosomal subunit"/>
    <property type="evidence" value="ECO:0007669"/>
    <property type="project" value="TreeGrafter"/>
</dbReference>
<evidence type="ECO:0000313" key="9">
    <source>
        <dbReference type="EMBL" id="KGG51671.1"/>
    </source>
</evidence>
<dbReference type="InterPro" id="IPR011387">
    <property type="entry name" value="TIF2A"/>
</dbReference>